<dbReference type="OrthoDB" id="3390084at2"/>
<organism evidence="1 2">
    <name type="scientific">Epilithonimonas lactis</name>
    <dbReference type="NCBI Taxonomy" id="421072"/>
    <lineage>
        <taxon>Bacteria</taxon>
        <taxon>Pseudomonadati</taxon>
        <taxon>Bacteroidota</taxon>
        <taxon>Flavobacteriia</taxon>
        <taxon>Flavobacteriales</taxon>
        <taxon>Weeksellaceae</taxon>
        <taxon>Chryseobacterium group</taxon>
        <taxon>Epilithonimonas</taxon>
    </lineage>
</organism>
<reference evidence="1 2" key="1">
    <citation type="submission" date="2014-07" db="EMBL/GenBank/DDBJ databases">
        <title>Epilithonimonas lactis LMG 22401 Genome.</title>
        <authorList>
            <person name="Pipes S.E."/>
            <person name="Stropko S.J."/>
        </authorList>
    </citation>
    <scope>NUCLEOTIDE SEQUENCE [LARGE SCALE GENOMIC DNA]</scope>
    <source>
        <strain evidence="1 2">LMG 24401</strain>
    </source>
</reference>
<name>A0A085B8W8_9FLAO</name>
<dbReference type="EMBL" id="JPLY01000005">
    <property type="protein sequence ID" value="KFC18913.1"/>
    <property type="molecule type" value="Genomic_DNA"/>
</dbReference>
<accession>A0A085B8W8</accession>
<dbReference type="eggNOG" id="ENOG5033Y21">
    <property type="taxonomic scope" value="Bacteria"/>
</dbReference>
<dbReference type="Proteomes" id="UP000028623">
    <property type="component" value="Unassembled WGS sequence"/>
</dbReference>
<evidence type="ECO:0000313" key="1">
    <source>
        <dbReference type="EMBL" id="KFC18913.1"/>
    </source>
</evidence>
<dbReference type="AlphaFoldDB" id="A0A085B8W8"/>
<evidence type="ECO:0000313" key="2">
    <source>
        <dbReference type="Proteomes" id="UP000028623"/>
    </source>
</evidence>
<comment type="caution">
    <text evidence="1">The sequence shown here is derived from an EMBL/GenBank/DDBJ whole genome shotgun (WGS) entry which is preliminary data.</text>
</comment>
<dbReference type="RefSeq" id="WP_034978126.1">
    <property type="nucleotide sequence ID" value="NZ_FOFI01000005.1"/>
</dbReference>
<keyword evidence="2" id="KW-1185">Reference proteome</keyword>
<sequence>MSFDLVIWKRSARTKTAMLQECYDAIIDHKDHSAMDFFEEDTFLNDFEIEFGKRQKEHFGSDVDNCPFLFSTGRGQFGNWVFMNLNWSTHQDTKNKIIPIALKHGLMVYDPQQKAVWGNKRPPKIVTENNIK</sequence>
<dbReference type="STRING" id="421072.SAMN04488097_3615"/>
<protein>
    <submittedName>
        <fullName evidence="1">Aldehyde dehydrogenase</fullName>
    </submittedName>
</protein>
<proteinExistence type="predicted"/>
<gene>
    <name evidence="1" type="ORF">IO89_15380</name>
</gene>